<dbReference type="GO" id="GO:0016308">
    <property type="term" value="F:1-phosphatidylinositol-4-phosphate 5-kinase activity"/>
    <property type="evidence" value="ECO:0007669"/>
    <property type="project" value="UniProtKB-EC"/>
</dbReference>
<dbReference type="EMBL" id="FPHG01000018">
    <property type="protein sequence ID" value="SFV53253.1"/>
    <property type="molecule type" value="Genomic_DNA"/>
</dbReference>
<protein>
    <submittedName>
        <fullName evidence="1">Phophatidylinositol-4-phosphate 5-kinase</fullName>
        <ecNumber evidence="1">2.7.1.68</ecNumber>
    </submittedName>
</protein>
<dbReference type="Gene3D" id="2.20.110.10">
    <property type="entry name" value="Histone H3 K4-specific methyltransferase SET7/9 N-terminal domain"/>
    <property type="match status" value="2"/>
</dbReference>
<dbReference type="InterPro" id="IPR011652">
    <property type="entry name" value="MORN_2"/>
</dbReference>
<keyword evidence="1" id="KW-0418">Kinase</keyword>
<proteinExistence type="predicted"/>
<sequence>MKKIILLVVVLFVTNTFAKTEKLFYPDGTVKSAISYKNGKKNGIEHDYYPDGATLMFEKPYRNDKLHGIVQSYTNKAIIKYEMTYRYGLLDGKSRFYDDKAQLKAEITYKKGLKDGAMNIYYPSGIMKIGTTWKHNKLINGYKYDKNGSRKAFNAEEMKIFSEANR</sequence>
<name>A0A1W1BIB9_9ZZZZ</name>
<organism evidence="1">
    <name type="scientific">hydrothermal vent metagenome</name>
    <dbReference type="NCBI Taxonomy" id="652676"/>
    <lineage>
        <taxon>unclassified sequences</taxon>
        <taxon>metagenomes</taxon>
        <taxon>ecological metagenomes</taxon>
    </lineage>
</organism>
<dbReference type="SUPFAM" id="SSF82185">
    <property type="entry name" value="Histone H3 K4-specific methyltransferase SET7/9 N-terminal domain"/>
    <property type="match status" value="2"/>
</dbReference>
<keyword evidence="1" id="KW-0808">Transferase</keyword>
<evidence type="ECO:0000313" key="1">
    <source>
        <dbReference type="EMBL" id="SFV53253.1"/>
    </source>
</evidence>
<gene>
    <name evidence="1" type="ORF">MNB_SV-9-861</name>
</gene>
<accession>A0A1W1BIB9</accession>
<dbReference type="Pfam" id="PF07661">
    <property type="entry name" value="MORN_2"/>
    <property type="match status" value="2"/>
</dbReference>
<reference evidence="1" key="1">
    <citation type="submission" date="2016-10" db="EMBL/GenBank/DDBJ databases">
        <authorList>
            <person name="de Groot N.N."/>
        </authorList>
    </citation>
    <scope>NUCLEOTIDE SEQUENCE</scope>
</reference>
<dbReference type="EC" id="2.7.1.68" evidence="1"/>
<dbReference type="AlphaFoldDB" id="A0A1W1BIB9"/>